<reference evidence="3" key="1">
    <citation type="submission" date="2019-10" db="EMBL/GenBank/DDBJ databases">
        <title>Lacipirellula parvula gen. nov., sp. nov., representing a lineage of planctomycetes widespread in freshwater anoxic habitats, and description of the family Lacipirellulaceae.</title>
        <authorList>
            <person name="Dedysh S.N."/>
            <person name="Kulichevskaya I.S."/>
            <person name="Beletsky A.V."/>
            <person name="Rakitin A.L."/>
            <person name="Mardanov A.V."/>
            <person name="Ivanova A.A."/>
            <person name="Saltykova V.X."/>
            <person name="Rijpstra W.I.C."/>
            <person name="Sinninghe Damste J.S."/>
            <person name="Ravin N.V."/>
        </authorList>
    </citation>
    <scope>NUCLEOTIDE SEQUENCE [LARGE SCALE GENOMIC DNA]</scope>
    <source>
        <strain evidence="3">PX69</strain>
    </source>
</reference>
<evidence type="ECO:0000259" key="1">
    <source>
        <dbReference type="Pfam" id="PF08707"/>
    </source>
</evidence>
<gene>
    <name evidence="2" type="ORF">PLANPX_5146</name>
</gene>
<dbReference type="Pfam" id="PF08707">
    <property type="entry name" value="PriCT_2"/>
    <property type="match status" value="1"/>
</dbReference>
<evidence type="ECO:0000313" key="3">
    <source>
        <dbReference type="Proteomes" id="UP000326837"/>
    </source>
</evidence>
<sequence length="578" mass="62798">MRCVLSEILDPCVAVEASQAREILPLLPPESASVYSTWRSVAAGLKGIGDPTLYKDFYDWSRQAANFGGCRELWDGLTGTGLAGLLKVAEQFGVRPQSTGRKPCLRLTPELDTVIPALEAIAAKADGVYQRGGLVALSRDVDPPANSIVASTSTKTITLRSQALPERLAQIANFEKWSAQKRDWIRCSVSQDLANQLVARGYWPNVPKLSGIVPSAVLLPDGSILTTPGYDKESGLYLDSQDKYPAMPSVADAVDLINSVVVDFPFESPCHQAAWVAMLLSLFGQYACGGNAPLFLIDANVCGCGKGLLVDAALGIYDSHTAGKVGAPTNDDEWRKLISTIAAQSWSYAVFDNVVGRFGGSSFERALTTTRWQDRRLGLNEDIDMPLHVIWVATGNNCHLASKDMARRTVHIRLESPLENPQLRTTFVHSNLLKYVRENRTTLAMAALAILKGYVDAGKPNQLPDIGSFAEWSGLVRSAVVWAGWTDPCVSSARLIEDDEGTQLLRELLNAWPGPSTSAEAVSLAAEDAKLRLAIESVTGGRYNSQALGVFLRSVKKTVVDDKRFVPAPGRRWQVEKI</sequence>
<dbReference type="KEGG" id="lpav:PLANPX_5146"/>
<name>A0A5K7XF85_9BACT</name>
<dbReference type="EMBL" id="AP021861">
    <property type="protein sequence ID" value="BBO35534.1"/>
    <property type="molecule type" value="Genomic_DNA"/>
</dbReference>
<dbReference type="AlphaFoldDB" id="A0A5K7XF85"/>
<dbReference type="GO" id="GO:0016817">
    <property type="term" value="F:hydrolase activity, acting on acid anhydrides"/>
    <property type="evidence" value="ECO:0007669"/>
    <property type="project" value="InterPro"/>
</dbReference>
<protein>
    <recommendedName>
        <fullName evidence="1">Primase C-terminal 2 domain-containing protein</fullName>
    </recommendedName>
</protein>
<organism evidence="2 3">
    <name type="scientific">Lacipirellula parvula</name>
    <dbReference type="NCBI Taxonomy" id="2650471"/>
    <lineage>
        <taxon>Bacteria</taxon>
        <taxon>Pseudomonadati</taxon>
        <taxon>Planctomycetota</taxon>
        <taxon>Planctomycetia</taxon>
        <taxon>Pirellulales</taxon>
        <taxon>Lacipirellulaceae</taxon>
        <taxon>Lacipirellula</taxon>
    </lineage>
</organism>
<accession>A0A5K7XF85</accession>
<evidence type="ECO:0000313" key="2">
    <source>
        <dbReference type="EMBL" id="BBO35534.1"/>
    </source>
</evidence>
<dbReference type="InterPro" id="IPR014819">
    <property type="entry name" value="PriCT_2"/>
</dbReference>
<dbReference type="Proteomes" id="UP000326837">
    <property type="component" value="Chromosome"/>
</dbReference>
<proteinExistence type="predicted"/>
<keyword evidence="3" id="KW-1185">Reference proteome</keyword>
<feature type="domain" description="Primase C-terminal 2" evidence="1">
    <location>
        <begin position="20"/>
        <end position="79"/>
    </location>
</feature>